<feature type="domain" description="GIY-YIG" evidence="2">
    <location>
        <begin position="1"/>
        <end position="77"/>
    </location>
</feature>
<dbReference type="KEGG" id="bvr:BVIR_90"/>
<evidence type="ECO:0000313" key="3">
    <source>
        <dbReference type="EMBL" id="BAR98843.1"/>
    </source>
</evidence>
<dbReference type="Pfam" id="PF01541">
    <property type="entry name" value="GIY-YIG"/>
    <property type="match status" value="1"/>
</dbReference>
<evidence type="ECO:0000259" key="2">
    <source>
        <dbReference type="PROSITE" id="PS50164"/>
    </source>
</evidence>
<dbReference type="Proteomes" id="UP000065734">
    <property type="component" value="Chromosome I"/>
</dbReference>
<evidence type="ECO:0000313" key="4">
    <source>
        <dbReference type="EMBL" id="CUU43829.1"/>
    </source>
</evidence>
<dbReference type="AlphaFoldDB" id="A0A0H5BP69"/>
<dbReference type="CDD" id="cd10448">
    <property type="entry name" value="GIY-YIG_unchar_3"/>
    <property type="match status" value="1"/>
</dbReference>
<protein>
    <submittedName>
        <fullName evidence="3">Excinuclease ABC</fullName>
    </submittedName>
    <submittedName>
        <fullName evidence="4">GIY-YIG nuclease superfamily protein</fullName>
    </submittedName>
</protein>
<dbReference type="SMART" id="SM00465">
    <property type="entry name" value="GIYc"/>
    <property type="match status" value="1"/>
</dbReference>
<dbReference type="InterPro" id="IPR050190">
    <property type="entry name" value="UPF0213_domain"/>
</dbReference>
<dbReference type="PROSITE" id="PS50164">
    <property type="entry name" value="GIY_YIG"/>
    <property type="match status" value="1"/>
</dbReference>
<dbReference type="Gene3D" id="3.40.1440.10">
    <property type="entry name" value="GIY-YIG endonuclease"/>
    <property type="match status" value="1"/>
</dbReference>
<comment type="similarity">
    <text evidence="1">Belongs to the UPF0213 family.</text>
</comment>
<reference evidence="3" key="1">
    <citation type="journal article" date="2015" name="Genome Announc.">
        <title>Complete Genome Sequence of the Bacteriochlorophyll b-Producing Photosynthetic Bacterium Blastochloris viridis.</title>
        <authorList>
            <person name="Tsukatani Y."/>
            <person name="Hirose Y."/>
            <person name="Harada J."/>
            <person name="Misawa N."/>
            <person name="Mori K."/>
            <person name="Inoue K."/>
            <person name="Tamiaki H."/>
        </authorList>
    </citation>
    <scope>NUCLEOTIDE SEQUENCE [LARGE SCALE GENOMIC DNA]</scope>
    <source>
        <strain evidence="3">DSM 133</strain>
    </source>
</reference>
<dbReference type="PANTHER" id="PTHR34477:SF5">
    <property type="entry name" value="BSL5627 PROTEIN"/>
    <property type="match status" value="1"/>
</dbReference>
<dbReference type="STRING" id="1079.BVIR_90"/>
<dbReference type="InterPro" id="IPR000305">
    <property type="entry name" value="GIY-YIG_endonuc"/>
</dbReference>
<keyword evidence="5" id="KW-1185">Reference proteome</keyword>
<proteinExistence type="inferred from homology"/>
<dbReference type="SUPFAM" id="SSF82771">
    <property type="entry name" value="GIY-YIG endonuclease"/>
    <property type="match status" value="1"/>
</dbReference>
<dbReference type="PANTHER" id="PTHR34477">
    <property type="entry name" value="UPF0213 PROTEIN YHBQ"/>
    <property type="match status" value="1"/>
</dbReference>
<evidence type="ECO:0000313" key="5">
    <source>
        <dbReference type="Proteomes" id="UP000065734"/>
    </source>
</evidence>
<gene>
    <name evidence="3" type="ORF">BV133_1250</name>
    <name evidence="4" type="ORF">BVIRIDIS_28560</name>
</gene>
<name>A0A0H5BP69_BLAVI</name>
<dbReference type="PATRIC" id="fig|1079.6.peg.95"/>
<dbReference type="EMBL" id="LN907867">
    <property type="protein sequence ID" value="CUU43829.1"/>
    <property type="molecule type" value="Genomic_DNA"/>
</dbReference>
<dbReference type="EMBL" id="AP014854">
    <property type="protein sequence ID" value="BAR98843.1"/>
    <property type="molecule type" value="Genomic_DNA"/>
</dbReference>
<reference evidence="5" key="3">
    <citation type="journal article" date="2016" name="Genome Announc.">
        <title>Revised genome sequence of the purple photosynthetic bacterium Blastochloris viridis.</title>
        <authorList>
            <person name="Liu L.N."/>
            <person name="Faulkner M."/>
            <person name="Liu X."/>
            <person name="Huang F."/>
            <person name="Darby A.C."/>
            <person name="Hall N."/>
        </authorList>
    </citation>
    <scope>NUCLEOTIDE SEQUENCE [LARGE SCALE GENOMIC DNA]</scope>
    <source>
        <strain evidence="5">ATCC 19567 / DSM 133 / F</strain>
    </source>
</reference>
<organism evidence="4 5">
    <name type="scientific">Blastochloris viridis</name>
    <name type="common">Rhodopseudomonas viridis</name>
    <dbReference type="NCBI Taxonomy" id="1079"/>
    <lineage>
        <taxon>Bacteria</taxon>
        <taxon>Pseudomonadati</taxon>
        <taxon>Pseudomonadota</taxon>
        <taxon>Alphaproteobacteria</taxon>
        <taxon>Hyphomicrobiales</taxon>
        <taxon>Blastochloridaceae</taxon>
        <taxon>Blastochloris</taxon>
    </lineage>
</organism>
<sequence length="94" mass="11042">MAGWVYILANRPNGTLYVGVTADLLRRVWQHRTHVTGGFTVRYGVMRLVYFEECATMPDAIQREKNIKHWPRAWKVRLIHSLNPDWDDLYGSLL</sequence>
<dbReference type="OrthoDB" id="287318at2"/>
<reference evidence="4" key="2">
    <citation type="submission" date="2015-11" db="EMBL/GenBank/DDBJ databases">
        <authorList>
            <person name="Zhang Y."/>
            <person name="Guo Z."/>
        </authorList>
    </citation>
    <scope>NUCLEOTIDE SEQUENCE</scope>
    <source>
        <strain evidence="4">1</strain>
    </source>
</reference>
<dbReference type="RefSeq" id="WP_055035960.1">
    <property type="nucleotide sequence ID" value="NZ_AP014854.2"/>
</dbReference>
<evidence type="ECO:0000256" key="1">
    <source>
        <dbReference type="ARBA" id="ARBA00007435"/>
    </source>
</evidence>
<dbReference type="InterPro" id="IPR035901">
    <property type="entry name" value="GIY-YIG_endonuc_sf"/>
</dbReference>
<accession>A0A0H5BP69</accession>